<dbReference type="KEGG" id="bda:FSZ17_11355"/>
<keyword evidence="3 6" id="KW-0812">Transmembrane</keyword>
<feature type="transmembrane region" description="Helical" evidence="6">
    <location>
        <begin position="105"/>
        <end position="130"/>
    </location>
</feature>
<name>A0A5B8Z4K6_CYTDA</name>
<dbReference type="Gene3D" id="1.10.4160.10">
    <property type="entry name" value="Hydantoin permease"/>
    <property type="match status" value="1"/>
</dbReference>
<keyword evidence="5 6" id="KW-0472">Membrane</keyword>
<feature type="transmembrane region" description="Helical" evidence="6">
    <location>
        <begin position="286"/>
        <end position="304"/>
    </location>
</feature>
<keyword evidence="4 6" id="KW-1133">Transmembrane helix</keyword>
<sequence length="471" mass="51215">MAEISKPTADIVEGNNKEEKKDDFALEKVPLEGRTMGWKSITNVTLGVATAMLFIQMGSLMAVNFGAVNALLAEIYATVVAGALGIGICYFAAKSGLNVNLLARGGGFGYLGASITSLIYALNFIMYCAIEGAIMAFAVHEYIPFIPIWVFMVTFGLLVIPLNWFGIKQLDKLQKWSMPIFIVLLGAGFILAFNMTPKIAGNVWTFLPEGAQVGGAGLLACIGIMNGLVGIMALLVSDYARFIKKEEFKIGVFAVGFIPQLVCFLIMGIIGIWFGVRMAEENPGIYFVQILGIGGAIFTILTQLRINITNLYSGSLSLANFFENIFKFKPGRTFWVVFTSVAAIILMLGGVMDHLGSLLTFQGVFLLSWGAILVSDAFVVKKVLRIGPNYFEHRQEYLYAWNPVGVVSLIISSIVGSFAAFGFFGVFLQNVAAFFAAILAFILTIVLAITTKGKYYSKKEANDVSTNEMIV</sequence>
<feature type="transmembrane region" description="Helical" evidence="6">
    <location>
        <begin position="400"/>
        <end position="425"/>
    </location>
</feature>
<dbReference type="Pfam" id="PF02133">
    <property type="entry name" value="Transp_cyt_pur"/>
    <property type="match status" value="1"/>
</dbReference>
<dbReference type="STRING" id="1742359.GCA_001439625_00713"/>
<dbReference type="GO" id="GO:0005886">
    <property type="term" value="C:plasma membrane"/>
    <property type="evidence" value="ECO:0007669"/>
    <property type="project" value="TreeGrafter"/>
</dbReference>
<feature type="transmembrane region" description="Helical" evidence="6">
    <location>
        <begin position="431"/>
        <end position="449"/>
    </location>
</feature>
<dbReference type="InterPro" id="IPR001248">
    <property type="entry name" value="Pur-cyt_permease"/>
</dbReference>
<dbReference type="AlphaFoldDB" id="A0A5B8Z4K6"/>
<feature type="transmembrane region" description="Helical" evidence="6">
    <location>
        <begin position="142"/>
        <end position="164"/>
    </location>
</feature>
<dbReference type="RefSeq" id="WP_057770412.1">
    <property type="nucleotide sequence ID" value="NZ_CP042593.1"/>
</dbReference>
<proteinExistence type="inferred from homology"/>
<evidence type="ECO:0000256" key="6">
    <source>
        <dbReference type="SAM" id="Phobius"/>
    </source>
</evidence>
<evidence type="ECO:0000256" key="3">
    <source>
        <dbReference type="ARBA" id="ARBA00022692"/>
    </source>
</evidence>
<feature type="transmembrane region" description="Helical" evidence="6">
    <location>
        <begin position="176"/>
        <end position="195"/>
    </location>
</feature>
<feature type="transmembrane region" description="Helical" evidence="6">
    <location>
        <begin position="75"/>
        <end position="93"/>
    </location>
</feature>
<dbReference type="OrthoDB" id="9773246at2"/>
<evidence type="ECO:0000256" key="1">
    <source>
        <dbReference type="ARBA" id="ARBA00004141"/>
    </source>
</evidence>
<keyword evidence="8" id="KW-1185">Reference proteome</keyword>
<evidence type="ECO:0000256" key="2">
    <source>
        <dbReference type="ARBA" id="ARBA00008974"/>
    </source>
</evidence>
<feature type="transmembrane region" description="Helical" evidence="6">
    <location>
        <begin position="334"/>
        <end position="352"/>
    </location>
</feature>
<dbReference type="InterPro" id="IPR030191">
    <property type="entry name" value="CodB"/>
</dbReference>
<evidence type="ECO:0000256" key="4">
    <source>
        <dbReference type="ARBA" id="ARBA00022989"/>
    </source>
</evidence>
<feature type="transmembrane region" description="Helical" evidence="6">
    <location>
        <begin position="358"/>
        <end position="379"/>
    </location>
</feature>
<evidence type="ECO:0000313" key="7">
    <source>
        <dbReference type="EMBL" id="QED47797.1"/>
    </source>
</evidence>
<feature type="transmembrane region" description="Helical" evidence="6">
    <location>
        <begin position="44"/>
        <end position="63"/>
    </location>
</feature>
<reference evidence="8" key="1">
    <citation type="submission" date="2019-08" db="EMBL/GenBank/DDBJ databases">
        <authorList>
            <person name="Zheng X."/>
        </authorList>
    </citation>
    <scope>NUCLEOTIDE SEQUENCE [LARGE SCALE GENOMIC DNA]</scope>
    <source>
        <strain evidence="8">FJAT-25496</strain>
    </source>
</reference>
<evidence type="ECO:0000256" key="5">
    <source>
        <dbReference type="ARBA" id="ARBA00023136"/>
    </source>
</evidence>
<gene>
    <name evidence="7" type="ORF">FSZ17_11355</name>
</gene>
<protein>
    <submittedName>
        <fullName evidence="7">Permease</fullName>
    </submittedName>
</protein>
<organism evidence="7 8">
    <name type="scientific">Cytobacillus dafuensis</name>
    <name type="common">Bacillus dafuensis</name>
    <dbReference type="NCBI Taxonomy" id="1742359"/>
    <lineage>
        <taxon>Bacteria</taxon>
        <taxon>Bacillati</taxon>
        <taxon>Bacillota</taxon>
        <taxon>Bacilli</taxon>
        <taxon>Bacillales</taxon>
        <taxon>Bacillaceae</taxon>
        <taxon>Cytobacillus</taxon>
    </lineage>
</organism>
<comment type="similarity">
    <text evidence="2">Belongs to the purine-cytosine permease (2.A.39) family.</text>
</comment>
<comment type="subcellular location">
    <subcellularLocation>
        <location evidence="1">Membrane</location>
        <topology evidence="1">Multi-pass membrane protein</topology>
    </subcellularLocation>
</comment>
<dbReference type="Proteomes" id="UP000321555">
    <property type="component" value="Chromosome"/>
</dbReference>
<accession>A0A5B8Z4K6</accession>
<feature type="transmembrane region" description="Helical" evidence="6">
    <location>
        <begin position="215"/>
        <end position="236"/>
    </location>
</feature>
<evidence type="ECO:0000313" key="8">
    <source>
        <dbReference type="Proteomes" id="UP000321555"/>
    </source>
</evidence>
<dbReference type="GO" id="GO:0015209">
    <property type="term" value="F:cytosine transmembrane transporter activity"/>
    <property type="evidence" value="ECO:0007669"/>
    <property type="project" value="InterPro"/>
</dbReference>
<dbReference type="EMBL" id="CP042593">
    <property type="protein sequence ID" value="QED47797.1"/>
    <property type="molecule type" value="Genomic_DNA"/>
</dbReference>
<dbReference type="PANTHER" id="PTHR30569:SF0">
    <property type="entry name" value="CYTOSINE PERMEASE"/>
    <property type="match status" value="1"/>
</dbReference>
<dbReference type="PANTHER" id="PTHR30569">
    <property type="entry name" value="CYTOSINE TRANSPORTER CODB"/>
    <property type="match status" value="1"/>
</dbReference>
<feature type="transmembrane region" description="Helical" evidence="6">
    <location>
        <begin position="248"/>
        <end position="274"/>
    </location>
</feature>